<evidence type="ECO:0000256" key="8">
    <source>
        <dbReference type="SAM" id="MobiDB-lite"/>
    </source>
</evidence>
<dbReference type="InterPro" id="IPR051059">
    <property type="entry name" value="VerF-like"/>
</dbReference>
<evidence type="ECO:0000256" key="7">
    <source>
        <dbReference type="PROSITE-ProRule" id="PRU00042"/>
    </source>
</evidence>
<keyword evidence="11" id="KW-1185">Reference proteome</keyword>
<name>A0A1J7ICC5_9PEZI</name>
<evidence type="ECO:0000313" key="10">
    <source>
        <dbReference type="EMBL" id="OIW24947.1"/>
    </source>
</evidence>
<dbReference type="InParanoid" id="A0A1J7ICC5"/>
<protein>
    <recommendedName>
        <fullName evidence="9">C2H2-type domain-containing protein</fullName>
    </recommendedName>
</protein>
<dbReference type="GO" id="GO:0000785">
    <property type="term" value="C:chromatin"/>
    <property type="evidence" value="ECO:0007669"/>
    <property type="project" value="TreeGrafter"/>
</dbReference>
<reference evidence="10 11" key="1">
    <citation type="submission" date="2016-10" db="EMBL/GenBank/DDBJ databases">
        <title>Draft genome sequence of Coniochaeta ligniaria NRRL30616, a lignocellulolytic fungus for bioabatement of inhibitors in plant biomass hydrolysates.</title>
        <authorList>
            <consortium name="DOE Joint Genome Institute"/>
            <person name="Jimenez D.J."/>
            <person name="Hector R.E."/>
            <person name="Riley R."/>
            <person name="Sun H."/>
            <person name="Grigoriev I.V."/>
            <person name="Van Elsas J.D."/>
            <person name="Nichols N.N."/>
        </authorList>
    </citation>
    <scope>NUCLEOTIDE SEQUENCE [LARGE SCALE GENOMIC DNA]</scope>
    <source>
        <strain evidence="10 11">NRRL 30616</strain>
    </source>
</reference>
<evidence type="ECO:0000256" key="1">
    <source>
        <dbReference type="ARBA" id="ARBA00004123"/>
    </source>
</evidence>
<dbReference type="EMBL" id="KV875102">
    <property type="protein sequence ID" value="OIW24947.1"/>
    <property type="molecule type" value="Genomic_DNA"/>
</dbReference>
<organism evidence="10 11">
    <name type="scientific">Coniochaeta ligniaria NRRL 30616</name>
    <dbReference type="NCBI Taxonomy" id="1408157"/>
    <lineage>
        <taxon>Eukaryota</taxon>
        <taxon>Fungi</taxon>
        <taxon>Dikarya</taxon>
        <taxon>Ascomycota</taxon>
        <taxon>Pezizomycotina</taxon>
        <taxon>Sordariomycetes</taxon>
        <taxon>Sordariomycetidae</taxon>
        <taxon>Coniochaetales</taxon>
        <taxon>Coniochaetaceae</taxon>
        <taxon>Coniochaeta</taxon>
    </lineage>
</organism>
<comment type="subcellular location">
    <subcellularLocation>
        <location evidence="1">Nucleus</location>
    </subcellularLocation>
</comment>
<dbReference type="GO" id="GO:0005634">
    <property type="term" value="C:nucleus"/>
    <property type="evidence" value="ECO:0007669"/>
    <property type="project" value="UniProtKB-SubCell"/>
</dbReference>
<dbReference type="AlphaFoldDB" id="A0A1J7ICC5"/>
<feature type="domain" description="C2H2-type" evidence="9">
    <location>
        <begin position="75"/>
        <end position="105"/>
    </location>
</feature>
<dbReference type="Proteomes" id="UP000182658">
    <property type="component" value="Unassembled WGS sequence"/>
</dbReference>
<evidence type="ECO:0000256" key="5">
    <source>
        <dbReference type="ARBA" id="ARBA00022833"/>
    </source>
</evidence>
<keyword evidence="2" id="KW-0479">Metal-binding</keyword>
<evidence type="ECO:0000313" key="11">
    <source>
        <dbReference type="Proteomes" id="UP000182658"/>
    </source>
</evidence>
<dbReference type="STRING" id="1408157.A0A1J7ICC5"/>
<dbReference type="GO" id="GO:0000981">
    <property type="term" value="F:DNA-binding transcription factor activity, RNA polymerase II-specific"/>
    <property type="evidence" value="ECO:0007669"/>
    <property type="project" value="InterPro"/>
</dbReference>
<evidence type="ECO:0000256" key="6">
    <source>
        <dbReference type="ARBA" id="ARBA00023242"/>
    </source>
</evidence>
<dbReference type="GO" id="GO:0008270">
    <property type="term" value="F:zinc ion binding"/>
    <property type="evidence" value="ECO:0007669"/>
    <property type="project" value="UniProtKB-KW"/>
</dbReference>
<evidence type="ECO:0000256" key="4">
    <source>
        <dbReference type="ARBA" id="ARBA00022771"/>
    </source>
</evidence>
<gene>
    <name evidence="10" type="ORF">CONLIGDRAFT_673175</name>
</gene>
<keyword evidence="4 7" id="KW-0863">Zinc-finger</keyword>
<dbReference type="PROSITE" id="PS50157">
    <property type="entry name" value="ZINC_FINGER_C2H2_2"/>
    <property type="match status" value="1"/>
</dbReference>
<proteinExistence type="predicted"/>
<keyword evidence="5" id="KW-0862">Zinc</keyword>
<dbReference type="GO" id="GO:0000978">
    <property type="term" value="F:RNA polymerase II cis-regulatory region sequence-specific DNA binding"/>
    <property type="evidence" value="ECO:0007669"/>
    <property type="project" value="InterPro"/>
</dbReference>
<feature type="compositionally biased region" description="Low complexity" evidence="8">
    <location>
        <begin position="1"/>
        <end position="20"/>
    </location>
</feature>
<feature type="region of interest" description="Disordered" evidence="8">
    <location>
        <begin position="1"/>
        <end position="57"/>
    </location>
</feature>
<keyword evidence="6" id="KW-0539">Nucleus</keyword>
<dbReference type="PANTHER" id="PTHR40626">
    <property type="entry name" value="MIP31509P"/>
    <property type="match status" value="1"/>
</dbReference>
<dbReference type="InterPro" id="IPR013087">
    <property type="entry name" value="Znf_C2H2_type"/>
</dbReference>
<accession>A0A1J7ICC5</accession>
<feature type="region of interest" description="Disordered" evidence="8">
    <location>
        <begin position="99"/>
        <end position="129"/>
    </location>
</feature>
<sequence length="156" mass="17585">MPNNPYQQQQQQPVYPAYQQSPLTPEQPMPLSEGEQPTRVGRSQGRRDVLPAPTAGTGATHLKRHLFRHIDYRPYLCTLCRATFSRSDILKRHFKNCSIRRGNPTGASHLSLPRSPTSKNAQQQQEQQQIVTGNIDPQLVNWVEMLFQAGAHSTSG</sequence>
<dbReference type="SUPFAM" id="SSF57667">
    <property type="entry name" value="beta-beta-alpha zinc fingers"/>
    <property type="match status" value="1"/>
</dbReference>
<evidence type="ECO:0000256" key="2">
    <source>
        <dbReference type="ARBA" id="ARBA00022723"/>
    </source>
</evidence>
<evidence type="ECO:0000256" key="3">
    <source>
        <dbReference type="ARBA" id="ARBA00022737"/>
    </source>
</evidence>
<evidence type="ECO:0000259" key="9">
    <source>
        <dbReference type="PROSITE" id="PS50157"/>
    </source>
</evidence>
<dbReference type="PANTHER" id="PTHR40626:SF12">
    <property type="entry name" value="RFEC"/>
    <property type="match status" value="1"/>
</dbReference>
<dbReference type="InterPro" id="IPR036236">
    <property type="entry name" value="Znf_C2H2_sf"/>
</dbReference>
<dbReference type="OrthoDB" id="9439903at2759"/>
<dbReference type="Gene3D" id="3.30.160.60">
    <property type="entry name" value="Classic Zinc Finger"/>
    <property type="match status" value="1"/>
</dbReference>
<keyword evidence="3" id="KW-0677">Repeat</keyword>